<keyword evidence="4 10" id="KW-0808">Transferase</keyword>
<evidence type="ECO:0000256" key="4">
    <source>
        <dbReference type="ARBA" id="ARBA00022679"/>
    </source>
</evidence>
<keyword evidence="6 8" id="KW-1133">Transmembrane helix</keyword>
<dbReference type="InterPro" id="IPR038731">
    <property type="entry name" value="RgtA/B/C-like"/>
</dbReference>
<evidence type="ECO:0000256" key="6">
    <source>
        <dbReference type="ARBA" id="ARBA00022989"/>
    </source>
</evidence>
<feature type="transmembrane region" description="Helical" evidence="8">
    <location>
        <begin position="16"/>
        <end position="37"/>
    </location>
</feature>
<dbReference type="EMBL" id="JAHHGM010000003">
    <property type="protein sequence ID" value="MBT2988186.1"/>
    <property type="molecule type" value="Genomic_DNA"/>
</dbReference>
<comment type="subcellular location">
    <subcellularLocation>
        <location evidence="1">Cell membrane</location>
        <topology evidence="1">Multi-pass membrane protein</topology>
    </subcellularLocation>
</comment>
<keyword evidence="7 8" id="KW-0472">Membrane</keyword>
<feature type="domain" description="Glycosyltransferase RgtA/B/C/D-like" evidence="9">
    <location>
        <begin position="62"/>
        <end position="222"/>
    </location>
</feature>
<feature type="transmembrane region" description="Helical" evidence="8">
    <location>
        <begin position="329"/>
        <end position="347"/>
    </location>
</feature>
<proteinExistence type="predicted"/>
<feature type="transmembrane region" description="Helical" evidence="8">
    <location>
        <begin position="278"/>
        <end position="296"/>
    </location>
</feature>
<dbReference type="Proteomes" id="UP000770889">
    <property type="component" value="Unassembled WGS sequence"/>
</dbReference>
<dbReference type="AlphaFoldDB" id="A0A944QU20"/>
<feature type="transmembrane region" description="Helical" evidence="8">
    <location>
        <begin position="245"/>
        <end position="266"/>
    </location>
</feature>
<keyword evidence="5 8" id="KW-0812">Transmembrane</keyword>
<evidence type="ECO:0000256" key="8">
    <source>
        <dbReference type="SAM" id="Phobius"/>
    </source>
</evidence>
<dbReference type="PANTHER" id="PTHR33908">
    <property type="entry name" value="MANNOSYLTRANSFERASE YKCB-RELATED"/>
    <property type="match status" value="1"/>
</dbReference>
<evidence type="ECO:0000256" key="1">
    <source>
        <dbReference type="ARBA" id="ARBA00004651"/>
    </source>
</evidence>
<protein>
    <submittedName>
        <fullName evidence="10">Glycosyltransferase family 39 protein</fullName>
        <ecNumber evidence="10">2.4.-.-</ecNumber>
    </submittedName>
</protein>
<evidence type="ECO:0000256" key="7">
    <source>
        <dbReference type="ARBA" id="ARBA00023136"/>
    </source>
</evidence>
<evidence type="ECO:0000259" key="9">
    <source>
        <dbReference type="Pfam" id="PF13231"/>
    </source>
</evidence>
<name>A0A944QU20_9GAMM</name>
<dbReference type="PANTHER" id="PTHR33908:SF11">
    <property type="entry name" value="MEMBRANE PROTEIN"/>
    <property type="match status" value="1"/>
</dbReference>
<feature type="transmembrane region" description="Helical" evidence="8">
    <location>
        <begin position="160"/>
        <end position="192"/>
    </location>
</feature>
<gene>
    <name evidence="10" type="ORF">KME65_04420</name>
</gene>
<organism evidence="10 11">
    <name type="scientific">Candidatus Thiodiazotropha taylori</name>
    <dbReference type="NCBI Taxonomy" id="2792791"/>
    <lineage>
        <taxon>Bacteria</taxon>
        <taxon>Pseudomonadati</taxon>
        <taxon>Pseudomonadota</taxon>
        <taxon>Gammaproteobacteria</taxon>
        <taxon>Chromatiales</taxon>
        <taxon>Sedimenticolaceae</taxon>
        <taxon>Candidatus Thiodiazotropha</taxon>
    </lineage>
</organism>
<feature type="transmembrane region" description="Helical" evidence="8">
    <location>
        <begin position="204"/>
        <end position="225"/>
    </location>
</feature>
<feature type="transmembrane region" description="Helical" evidence="8">
    <location>
        <begin position="86"/>
        <end position="103"/>
    </location>
</feature>
<dbReference type="GO" id="GO:0016763">
    <property type="term" value="F:pentosyltransferase activity"/>
    <property type="evidence" value="ECO:0007669"/>
    <property type="project" value="TreeGrafter"/>
</dbReference>
<dbReference type="GO" id="GO:0009103">
    <property type="term" value="P:lipopolysaccharide biosynthetic process"/>
    <property type="evidence" value="ECO:0007669"/>
    <property type="project" value="UniProtKB-ARBA"/>
</dbReference>
<evidence type="ECO:0000256" key="3">
    <source>
        <dbReference type="ARBA" id="ARBA00022676"/>
    </source>
</evidence>
<keyword evidence="3 10" id="KW-0328">Glycosyltransferase</keyword>
<keyword evidence="2" id="KW-1003">Cell membrane</keyword>
<reference evidence="10 11" key="1">
    <citation type="submission" date="2021-05" db="EMBL/GenBank/DDBJ databases">
        <title>Genetic and Functional Diversity in Clade A Lucinid endosymbionts from the Bahamas.</title>
        <authorList>
            <person name="Giani N.M."/>
            <person name="Engel A.S."/>
            <person name="Campbell B.J."/>
        </authorList>
    </citation>
    <scope>NUCLEOTIDE SEQUENCE [LARGE SCALE GENOMIC DNA]</scope>
    <source>
        <strain evidence="10">LUC16012Gg_MoonRockCtena</strain>
    </source>
</reference>
<sequence length="489" mass="55734">MGKQQSIKTNQTWHESLLLFSIACLLIPFHAIILYFAGLELHFDEAQYWNWSRHLDWSYYSKGPLIAWLIALADKLFGHGEWQVRFFAWLLHGLFLITLYQFANQLWGNRLAGRWALVIGLTTPIYFTLGSFMTTDIILLLFWTAGLWSAYRFFVVKDDFALYLFAIATGLGILTKMTILLLPIAVICVGLTSAEWRNRIQPKLFIGPVLATIIVAMPVVIWNLQHDFVQFRHDIGHVAKADGNTLEFLAGSLIAVSPVVGILMLLSISSRALAPDVVFIKRITLFLLLFFLLKSVHGKVQINWASPVYVGLIVIFAGQLLTFGRIKQVVLSIGIVLSIMINAIVFFPDLINIDPRQSHLKKMIDWKLPVESLAKKLPDTEFIISENYHLASELAFYWPAKLPIYNLPGRHRRYNQFDLWPGPEEVVGKNGVFISQGGPPPLELESACSKMETLYGIESSVKDGQSSRKLSAWRCFNYQHFNWQQPSRY</sequence>
<dbReference type="GO" id="GO:0005886">
    <property type="term" value="C:plasma membrane"/>
    <property type="evidence" value="ECO:0007669"/>
    <property type="project" value="UniProtKB-SubCell"/>
</dbReference>
<comment type="caution">
    <text evidence="10">The sequence shown here is derived from an EMBL/GenBank/DDBJ whole genome shotgun (WGS) entry which is preliminary data.</text>
</comment>
<feature type="transmembrane region" description="Helical" evidence="8">
    <location>
        <begin position="302"/>
        <end position="322"/>
    </location>
</feature>
<accession>A0A944QU20</accession>
<evidence type="ECO:0000256" key="2">
    <source>
        <dbReference type="ARBA" id="ARBA00022475"/>
    </source>
</evidence>
<evidence type="ECO:0000313" key="11">
    <source>
        <dbReference type="Proteomes" id="UP000770889"/>
    </source>
</evidence>
<dbReference type="EC" id="2.4.-.-" evidence="10"/>
<evidence type="ECO:0000313" key="10">
    <source>
        <dbReference type="EMBL" id="MBT2988186.1"/>
    </source>
</evidence>
<evidence type="ECO:0000256" key="5">
    <source>
        <dbReference type="ARBA" id="ARBA00022692"/>
    </source>
</evidence>
<dbReference type="Pfam" id="PF13231">
    <property type="entry name" value="PMT_2"/>
    <property type="match status" value="1"/>
</dbReference>
<dbReference type="InterPro" id="IPR050297">
    <property type="entry name" value="LipidA_mod_glycosyltrf_83"/>
</dbReference>